<accession>A0ABZ1BZB7</accession>
<dbReference type="EMBL" id="CP141615">
    <property type="protein sequence ID" value="WRP18079.1"/>
    <property type="molecule type" value="Genomic_DNA"/>
</dbReference>
<protein>
    <submittedName>
        <fullName evidence="2">NAD-dependent epimerase/dehydratase family protein</fullName>
    </submittedName>
</protein>
<dbReference type="RefSeq" id="WP_324717350.1">
    <property type="nucleotide sequence ID" value="NZ_CP141615.1"/>
</dbReference>
<reference evidence="2 3" key="1">
    <citation type="journal article" date="2024" name="Front. Microbiol.">
        <title>Novel thermophilic genera Geochorda gen. nov. and Carboxydochorda gen. nov. from the deep terrestrial subsurface reveal the ecophysiological diversity in the class Limnochordia.</title>
        <authorList>
            <person name="Karnachuk O.V."/>
            <person name="Lukina A.P."/>
            <person name="Avakyan M.R."/>
            <person name="Kadnikov V.V."/>
            <person name="Begmatov S."/>
            <person name="Beletsky A.V."/>
            <person name="Vlasova K.G."/>
            <person name="Novikov A.A."/>
            <person name="Shcherbakova V.A."/>
            <person name="Mardanov A.V."/>
            <person name="Ravin N.V."/>
        </authorList>
    </citation>
    <scope>NUCLEOTIDE SEQUENCE [LARGE SCALE GENOMIC DNA]</scope>
    <source>
        <strain evidence="2 3">L945</strain>
    </source>
</reference>
<dbReference type="PANTHER" id="PTHR43245:SF13">
    <property type="entry name" value="UDP-D-APIOSE_UDP-D-XYLOSE SYNTHASE 2"/>
    <property type="match status" value="1"/>
</dbReference>
<proteinExistence type="predicted"/>
<dbReference type="Proteomes" id="UP001332192">
    <property type="component" value="Chromosome"/>
</dbReference>
<dbReference type="InterPro" id="IPR050177">
    <property type="entry name" value="Lipid_A_modif_metabolic_enz"/>
</dbReference>
<evidence type="ECO:0000313" key="2">
    <source>
        <dbReference type="EMBL" id="WRP18079.1"/>
    </source>
</evidence>
<organism evidence="2 3">
    <name type="scientific">Carboxydichorda subterranea</name>
    <dbReference type="NCBI Taxonomy" id="3109565"/>
    <lineage>
        <taxon>Bacteria</taxon>
        <taxon>Bacillati</taxon>
        <taxon>Bacillota</taxon>
        <taxon>Limnochordia</taxon>
        <taxon>Limnochordales</taxon>
        <taxon>Geochordaceae</taxon>
        <taxon>Carboxydichorda</taxon>
    </lineage>
</organism>
<dbReference type="SUPFAM" id="SSF51735">
    <property type="entry name" value="NAD(P)-binding Rossmann-fold domains"/>
    <property type="match status" value="1"/>
</dbReference>
<name>A0ABZ1BZB7_9FIRM</name>
<dbReference type="Pfam" id="PF01370">
    <property type="entry name" value="Epimerase"/>
    <property type="match status" value="1"/>
</dbReference>
<dbReference type="PANTHER" id="PTHR43245">
    <property type="entry name" value="BIFUNCTIONAL POLYMYXIN RESISTANCE PROTEIN ARNA"/>
    <property type="match status" value="1"/>
</dbReference>
<sequence length="226" mass="25269">MAAAAAAGARAVLITNVYSYGPPRTRPVGEDHPREPQAFKGRMRKEQEDVFFEAHRQGRVRTLVARLPDFYGPWADNSFGNISLRAAVSGRAAVWLGPLDVPHEFVYVPDAARAIVELALHDDAYGQAWNVPGPGPISGREWLTLAYERAGHRPRWRRVGRTGLRLAGLFVPLLRELVELSYLYETPPILDGAKLRARLPAWQPTPYAEGIRQTVEWMRSHPSSEA</sequence>
<dbReference type="Gene3D" id="3.40.50.720">
    <property type="entry name" value="NAD(P)-binding Rossmann-like Domain"/>
    <property type="match status" value="1"/>
</dbReference>
<dbReference type="InterPro" id="IPR001509">
    <property type="entry name" value="Epimerase_deHydtase"/>
</dbReference>
<keyword evidence="3" id="KW-1185">Reference proteome</keyword>
<feature type="domain" description="NAD-dependent epimerase/dehydratase" evidence="1">
    <location>
        <begin position="3"/>
        <end position="131"/>
    </location>
</feature>
<evidence type="ECO:0000259" key="1">
    <source>
        <dbReference type="Pfam" id="PF01370"/>
    </source>
</evidence>
<evidence type="ECO:0000313" key="3">
    <source>
        <dbReference type="Proteomes" id="UP001332192"/>
    </source>
</evidence>
<gene>
    <name evidence="2" type="ORF">U7230_03475</name>
</gene>
<dbReference type="InterPro" id="IPR036291">
    <property type="entry name" value="NAD(P)-bd_dom_sf"/>
</dbReference>